<reference evidence="2 3" key="1">
    <citation type="journal article" date="2021" name="Int. J. Syst. Evol. Microbiol.">
        <title>Salipiger mangrovisoli sp. nov., isolated from mangrove soil and the proposal for the reclassification of Paraphaeobacter pallidus as Salipiger pallidus comb. nov.</title>
        <authorList>
            <person name="Du J."/>
            <person name="Liu Y."/>
            <person name="Pei T."/>
            <person name="Deng M.R."/>
            <person name="Zhu H."/>
        </authorList>
    </citation>
    <scope>NUCLEOTIDE SEQUENCE [LARGE SCALE GENOMIC DNA]</scope>
    <source>
        <strain evidence="2 3">6D45A</strain>
    </source>
</reference>
<gene>
    <name evidence="2" type="ORF">IQ782_05165</name>
</gene>
<proteinExistence type="predicted"/>
<feature type="signal peptide" evidence="1">
    <location>
        <begin position="1"/>
        <end position="20"/>
    </location>
</feature>
<organism evidence="2 3">
    <name type="scientific">Salipiger mangrovisoli</name>
    <dbReference type="NCBI Taxonomy" id="2865933"/>
    <lineage>
        <taxon>Bacteria</taxon>
        <taxon>Pseudomonadati</taxon>
        <taxon>Pseudomonadota</taxon>
        <taxon>Alphaproteobacteria</taxon>
        <taxon>Rhodobacterales</taxon>
        <taxon>Roseobacteraceae</taxon>
        <taxon>Salipiger</taxon>
    </lineage>
</organism>
<dbReference type="EMBL" id="JADFFK010000003">
    <property type="protein sequence ID" value="MBE9636224.1"/>
    <property type="molecule type" value="Genomic_DNA"/>
</dbReference>
<evidence type="ECO:0000313" key="3">
    <source>
        <dbReference type="Proteomes" id="UP000607796"/>
    </source>
</evidence>
<dbReference type="Proteomes" id="UP000607796">
    <property type="component" value="Unassembled WGS sequence"/>
</dbReference>
<sequence length="142" mass="15756">MKLVKLLALLCGLAPFPAQAKEIRLLLFDAKTHENFAGCLNCDKSDPEAVCNDYGAYGSRLMTNSIWNLHGTFGSKFSDDSPWSAGGEGLVVIDDSGKFYGHFSNNLSINRNQPTLANVRYLLKLYATYDDLSIVRDLLCER</sequence>
<comment type="caution">
    <text evidence="2">The sequence shown here is derived from an EMBL/GenBank/DDBJ whole genome shotgun (WGS) entry which is preliminary data.</text>
</comment>
<evidence type="ECO:0000256" key="1">
    <source>
        <dbReference type="SAM" id="SignalP"/>
    </source>
</evidence>
<keyword evidence="1" id="KW-0732">Signal</keyword>
<feature type="chain" id="PRO_5047525155" evidence="1">
    <location>
        <begin position="21"/>
        <end position="142"/>
    </location>
</feature>
<evidence type="ECO:0000313" key="2">
    <source>
        <dbReference type="EMBL" id="MBE9636224.1"/>
    </source>
</evidence>
<accession>A0ABR9WY48</accession>
<keyword evidence="3" id="KW-1185">Reference proteome</keyword>
<dbReference type="RefSeq" id="WP_194133561.1">
    <property type="nucleotide sequence ID" value="NZ_JADFFK010000003.1"/>
</dbReference>
<name>A0ABR9WY48_9RHOB</name>
<protein>
    <submittedName>
        <fullName evidence="2">Uncharacterized protein</fullName>
    </submittedName>
</protein>